<dbReference type="NCBIfam" id="TIGR01541">
    <property type="entry name" value="tape_meas_lam_C"/>
    <property type="match status" value="1"/>
</dbReference>
<keyword evidence="1" id="KW-0175">Coiled coil</keyword>
<evidence type="ECO:0000313" key="6">
    <source>
        <dbReference type="Proteomes" id="UP000276260"/>
    </source>
</evidence>
<feature type="coiled-coil region" evidence="1">
    <location>
        <begin position="500"/>
        <end position="534"/>
    </location>
</feature>
<dbReference type="InterPro" id="IPR009628">
    <property type="entry name" value="Phage_tape_measure_N"/>
</dbReference>
<accession>A0A3P3QMX0</accession>
<evidence type="ECO:0000313" key="5">
    <source>
        <dbReference type="EMBL" id="RRJ22592.1"/>
    </source>
</evidence>
<dbReference type="InterPro" id="IPR006431">
    <property type="entry name" value="Phage_tape_meas_C"/>
</dbReference>
<keyword evidence="6" id="KW-1185">Reference proteome</keyword>
<feature type="coiled-coil region" evidence="1">
    <location>
        <begin position="24"/>
        <end position="51"/>
    </location>
</feature>
<gene>
    <name evidence="5" type="ORF">EIK76_00455</name>
</gene>
<dbReference type="AlphaFoldDB" id="A0A3P3QMX0"/>
<dbReference type="Pfam" id="PF24622">
    <property type="entry name" value="TMP_4"/>
    <property type="match status" value="1"/>
</dbReference>
<evidence type="ECO:0000259" key="3">
    <source>
        <dbReference type="Pfam" id="PF06791"/>
    </source>
</evidence>
<evidence type="ECO:0000256" key="2">
    <source>
        <dbReference type="SAM" id="MobiDB-lite"/>
    </source>
</evidence>
<dbReference type="OrthoDB" id="79849at2"/>
<dbReference type="EMBL" id="RRCF01000001">
    <property type="protein sequence ID" value="RRJ22592.1"/>
    <property type="molecule type" value="Genomic_DNA"/>
</dbReference>
<dbReference type="Pfam" id="PF06791">
    <property type="entry name" value="TMP_2"/>
    <property type="match status" value="1"/>
</dbReference>
<proteinExistence type="predicted"/>
<dbReference type="Pfam" id="PF09718">
    <property type="entry name" value="Tape_meas_lam_C"/>
    <property type="match status" value="1"/>
</dbReference>
<comment type="caution">
    <text evidence="5">The sequence shown here is derived from an EMBL/GenBank/DDBJ whole genome shotgun (WGS) entry which is preliminary data.</text>
</comment>
<organism evidence="5 6">
    <name type="scientific">Rheinheimera mesophila</name>
    <dbReference type="NCBI Taxonomy" id="1547515"/>
    <lineage>
        <taxon>Bacteria</taxon>
        <taxon>Pseudomonadati</taxon>
        <taxon>Pseudomonadota</taxon>
        <taxon>Gammaproteobacteria</taxon>
        <taxon>Chromatiales</taxon>
        <taxon>Chromatiaceae</taxon>
        <taxon>Rheinheimera</taxon>
    </lineage>
</organism>
<feature type="compositionally biased region" description="Basic and acidic residues" evidence="2">
    <location>
        <begin position="694"/>
        <end position="717"/>
    </location>
</feature>
<dbReference type="Proteomes" id="UP000276260">
    <property type="component" value="Unassembled WGS sequence"/>
</dbReference>
<evidence type="ECO:0000256" key="1">
    <source>
        <dbReference type="SAM" id="Coils"/>
    </source>
</evidence>
<name>A0A3P3QMX0_9GAMM</name>
<sequence length="1008" mass="110397">MSTRSIGNLTLNVIANTGSFEEGATRTERALDKMNKAVKRQKDELQSLIGQIDPVVAEFNRLEKMQQQLEKHKSVGLIDEAAYTRYSAAIGDMRREVMETNSAFSAQQREFSKLVRQIDPTIGKMAELDKMQEQLQQGFSSGLIDEAEFNRLNNTINQSRAALSGIDVQMGKNAMSGRAMNAALRNVPAQFTDIFTSLAGGQDPLLVFLQQGGQLKDMFGGAGPAARALTGYILGLINPLTVAAAGLGVMALAYYQGSIEADKFRQAIVFTGNSTGVTTDSLAEMAKRIDDISGTQRQASAAIAEAATTGKFTSEQLEMVSRSAVLMENTVGKAVSDTVKEFESLAKDPAKSVAELNEKYNFLTADIYEQIVALEKQGKTQDAATLAMNAYAEATEQRTQVIVDNLGYIEQAWKAIKNGSTEAWDSILNLGRSDTLQSQLEEARKKLTELETSPTAGMTTPNQQFVRADNSRIEQQKEVVRLLETQLWMSEMQADGERLQAQLDKESIAAQQKINKLLDEGKSKEEQKAAAIKEYNANLDKIRAADPNSALLSPASVAKGLAAIEEKFKETTKKVSDDSAKVYMMQLAQQEATLREQLDSNQKLGEAQKQLIKFEQQLADIKEKKTLTAQQKSLLAEESAIRTQLQRNVELEREIKSREQINRLTAYQQNLQSEIQAQQQQYGDALANFGMGDRARERQGERNSIERDVQRSRDRSTSDFATGSISKEEYDSQIEMLDEQLSTRLQMMEDYYAREDEMRGDWTNGWDEAWANWSDQVSDIAGQMEDMFTSAFGGLEDALYDFVTTGNFSLSDMLRNMAEETIRMLIRVGAQKLINFALEKTMGTAAAAGYIAQVTGQSTAGVMLAGINAFASTAAIPIVGPGLAPAAMAAATAATSPLAAGAIAAAGSTIAGMAHSGLDYIPKEGTWLLDKGERVLSPRQNQDLTNFLRGTPQASNRPTIEPGAKKLDVHFNLSALNNEGLIDLLMSNRGAISGMLVQSLEDQGVKIY</sequence>
<feature type="region of interest" description="Disordered" evidence="2">
    <location>
        <begin position="694"/>
        <end position="721"/>
    </location>
</feature>
<evidence type="ECO:0000259" key="4">
    <source>
        <dbReference type="Pfam" id="PF09718"/>
    </source>
</evidence>
<feature type="domain" description="Bacteriophage tail tape measure N-terminal" evidence="3">
    <location>
        <begin position="169"/>
        <end position="371"/>
    </location>
</feature>
<protein>
    <submittedName>
        <fullName evidence="5">Phage tail tape measure protein</fullName>
    </submittedName>
</protein>
<reference evidence="5 6" key="1">
    <citation type="submission" date="2018-11" db="EMBL/GenBank/DDBJ databases">
        <title>Draft genome analysis of Rheinheimera mesophila isolated from an industrial waste site.</title>
        <authorList>
            <person name="Yu Q."/>
            <person name="Qi Y."/>
            <person name="Zhang H."/>
            <person name="Lu Y."/>
            <person name="Pu J."/>
        </authorList>
    </citation>
    <scope>NUCLEOTIDE SEQUENCE [LARGE SCALE GENOMIC DNA]</scope>
    <source>
        <strain evidence="5 6">IITR13</strain>
    </source>
</reference>
<feature type="coiled-coil region" evidence="1">
    <location>
        <begin position="661"/>
        <end position="688"/>
    </location>
</feature>
<feature type="domain" description="Bacteriophage tail tape measure C-terminal" evidence="4">
    <location>
        <begin position="760"/>
        <end position="827"/>
    </location>
</feature>